<dbReference type="PRINTS" id="PR00039">
    <property type="entry name" value="HTHLYSR"/>
</dbReference>
<evidence type="ECO:0000313" key="6">
    <source>
        <dbReference type="EMBL" id="RBP84408.1"/>
    </source>
</evidence>
<feature type="domain" description="HTH lysR-type" evidence="5">
    <location>
        <begin position="1"/>
        <end position="58"/>
    </location>
</feature>
<comment type="caution">
    <text evidence="6">The sequence shown here is derived from an EMBL/GenBank/DDBJ whole genome shotgun (WGS) entry which is preliminary data.</text>
</comment>
<dbReference type="Proteomes" id="UP000252731">
    <property type="component" value="Unassembled WGS sequence"/>
</dbReference>
<sequence>MEEKDFTILRYIAEEMHLTKAAERLYMTQPALTYRIQQLEKELGTQILIKNGKRIKFTSQGEYLVSFANKMLVEYRIAKDSLANMSSDVQGTLRIGAASIFAKYFLPSLMKSFVTQYPKVTYNVYTGPSPKIIELLETESVDIAFIRGEYKWPKIKFPIMEENLCLISKHEIDLEELPNQQRIEYSYKIRQPTLGKYRPQTSINDNLRSWWAERYNVPPLTTVIVDSYDISKEMVINDLGYAFIPEPLINKDDGLHKTKLFFKNGETIKRTTWLQYKEASEQLNIVKKFISFVRSQSFHSSY</sequence>
<dbReference type="PROSITE" id="PS50931">
    <property type="entry name" value="HTH_LYSR"/>
    <property type="match status" value="1"/>
</dbReference>
<keyword evidence="4" id="KW-0804">Transcription</keyword>
<evidence type="ECO:0000259" key="5">
    <source>
        <dbReference type="PROSITE" id="PS50931"/>
    </source>
</evidence>
<reference evidence="6 7" key="1">
    <citation type="submission" date="2018-06" db="EMBL/GenBank/DDBJ databases">
        <title>Freshwater and sediment microbial communities from various areas in North America, analyzing microbe dynamics in response to fracking.</title>
        <authorList>
            <person name="Lamendella R."/>
        </authorList>
    </citation>
    <scope>NUCLEOTIDE SEQUENCE [LARGE SCALE GENOMIC DNA]</scope>
    <source>
        <strain evidence="6 7">14_TX</strain>
    </source>
</reference>
<evidence type="ECO:0000256" key="1">
    <source>
        <dbReference type="ARBA" id="ARBA00009437"/>
    </source>
</evidence>
<dbReference type="AlphaFoldDB" id="A0A366JEX0"/>
<dbReference type="SUPFAM" id="SSF46785">
    <property type="entry name" value="Winged helix' DNA-binding domain"/>
    <property type="match status" value="1"/>
</dbReference>
<dbReference type="CDD" id="cd05466">
    <property type="entry name" value="PBP2_LTTR_substrate"/>
    <property type="match status" value="1"/>
</dbReference>
<dbReference type="Pfam" id="PF03466">
    <property type="entry name" value="LysR_substrate"/>
    <property type="match status" value="1"/>
</dbReference>
<dbReference type="SUPFAM" id="SSF53850">
    <property type="entry name" value="Periplasmic binding protein-like II"/>
    <property type="match status" value="1"/>
</dbReference>
<dbReference type="InterPro" id="IPR036390">
    <property type="entry name" value="WH_DNA-bd_sf"/>
</dbReference>
<dbReference type="InterPro" id="IPR036388">
    <property type="entry name" value="WH-like_DNA-bd_sf"/>
</dbReference>
<dbReference type="OrthoDB" id="107670at2"/>
<keyword evidence="3 6" id="KW-0238">DNA-binding</keyword>
<protein>
    <submittedName>
        <fullName evidence="6">DNA-binding transcriptional LysR family regulator</fullName>
    </submittedName>
</protein>
<dbReference type="Pfam" id="PF00126">
    <property type="entry name" value="HTH_1"/>
    <property type="match status" value="1"/>
</dbReference>
<evidence type="ECO:0000313" key="7">
    <source>
        <dbReference type="Proteomes" id="UP000252731"/>
    </source>
</evidence>
<dbReference type="Gene3D" id="3.40.190.290">
    <property type="match status" value="1"/>
</dbReference>
<dbReference type="InterPro" id="IPR005119">
    <property type="entry name" value="LysR_subst-bd"/>
</dbReference>
<evidence type="ECO:0000256" key="2">
    <source>
        <dbReference type="ARBA" id="ARBA00023015"/>
    </source>
</evidence>
<evidence type="ECO:0000256" key="4">
    <source>
        <dbReference type="ARBA" id="ARBA00023163"/>
    </source>
</evidence>
<organism evidence="6 7">
    <name type="scientific">Cytobacillus firmus</name>
    <name type="common">Bacillus firmus</name>
    <dbReference type="NCBI Taxonomy" id="1399"/>
    <lineage>
        <taxon>Bacteria</taxon>
        <taxon>Bacillati</taxon>
        <taxon>Bacillota</taxon>
        <taxon>Bacilli</taxon>
        <taxon>Bacillales</taxon>
        <taxon>Bacillaceae</taxon>
        <taxon>Cytobacillus</taxon>
    </lineage>
</organism>
<name>A0A366JEX0_CYTFI</name>
<dbReference type="GO" id="GO:0003700">
    <property type="term" value="F:DNA-binding transcription factor activity"/>
    <property type="evidence" value="ECO:0007669"/>
    <property type="project" value="InterPro"/>
</dbReference>
<keyword evidence="7" id="KW-1185">Reference proteome</keyword>
<evidence type="ECO:0000256" key="3">
    <source>
        <dbReference type="ARBA" id="ARBA00023125"/>
    </source>
</evidence>
<dbReference type="InterPro" id="IPR000847">
    <property type="entry name" value="LysR_HTH_N"/>
</dbReference>
<gene>
    <name evidence="6" type="ORF">DFO70_1613</name>
</gene>
<dbReference type="PANTHER" id="PTHR30126">
    <property type="entry name" value="HTH-TYPE TRANSCRIPTIONAL REGULATOR"/>
    <property type="match status" value="1"/>
</dbReference>
<dbReference type="GO" id="GO:0000976">
    <property type="term" value="F:transcription cis-regulatory region binding"/>
    <property type="evidence" value="ECO:0007669"/>
    <property type="project" value="TreeGrafter"/>
</dbReference>
<keyword evidence="2" id="KW-0805">Transcription regulation</keyword>
<dbReference type="PANTHER" id="PTHR30126:SF78">
    <property type="entry name" value="HTH LYSR-TYPE DOMAIN-CONTAINING PROTEIN"/>
    <property type="match status" value="1"/>
</dbReference>
<dbReference type="RefSeq" id="WP_113885919.1">
    <property type="nucleotide sequence ID" value="NZ_QNSF01000061.1"/>
</dbReference>
<accession>A0A366JEX0</accession>
<dbReference type="Gene3D" id="1.10.10.10">
    <property type="entry name" value="Winged helix-like DNA-binding domain superfamily/Winged helix DNA-binding domain"/>
    <property type="match status" value="1"/>
</dbReference>
<comment type="similarity">
    <text evidence="1">Belongs to the LysR transcriptional regulatory family.</text>
</comment>
<proteinExistence type="inferred from homology"/>
<dbReference type="EMBL" id="QNSF01000061">
    <property type="protein sequence ID" value="RBP84408.1"/>
    <property type="molecule type" value="Genomic_DNA"/>
</dbReference>